<evidence type="ECO:0000313" key="13">
    <source>
        <dbReference type="Proteomes" id="UP001626550"/>
    </source>
</evidence>
<keyword evidence="5 9" id="KW-0694">RNA-binding</keyword>
<evidence type="ECO:0000256" key="1">
    <source>
        <dbReference type="ARBA" id="ARBA00004123"/>
    </source>
</evidence>
<dbReference type="GO" id="GO:0030619">
    <property type="term" value="F:U1 snRNA binding"/>
    <property type="evidence" value="ECO:0007669"/>
    <property type="project" value="UniProtKB-UniRule"/>
</dbReference>
<comment type="subunit">
    <text evidence="9">U1 snRNP is composed of the 7 core Sm proteins B/B', D1, D2, D3, E, F and G that assemble in a heptameric protein ring on the Sm site of the small nuclear RNA to form the core snRNP, and at least 3 U1 snRNP-specific proteins U1-70K, U1-A and U1-C. U1-C interacts with U1 snRNA and the 5' splice-site region of the pre-mRNA.</text>
</comment>
<evidence type="ECO:0000256" key="10">
    <source>
        <dbReference type="PIRNR" id="PIRNR037969"/>
    </source>
</evidence>
<dbReference type="AlphaFoldDB" id="A0ABD2QL42"/>
<dbReference type="PIRSF" id="PIRSF037969">
    <property type="entry name" value="U1_snRNP-C"/>
    <property type="match status" value="1"/>
</dbReference>
<organism evidence="12 13">
    <name type="scientific">Cichlidogyrus casuarinus</name>
    <dbReference type="NCBI Taxonomy" id="1844966"/>
    <lineage>
        <taxon>Eukaryota</taxon>
        <taxon>Metazoa</taxon>
        <taxon>Spiralia</taxon>
        <taxon>Lophotrochozoa</taxon>
        <taxon>Platyhelminthes</taxon>
        <taxon>Monogenea</taxon>
        <taxon>Monopisthocotylea</taxon>
        <taxon>Dactylogyridea</taxon>
        <taxon>Ancyrocephalidae</taxon>
        <taxon>Cichlidogyrus</taxon>
    </lineage>
</organism>
<keyword evidence="7 9" id="KW-0687">Ribonucleoprotein</keyword>
<dbReference type="HAMAP" id="MF_03153">
    <property type="entry name" value="U1_C"/>
    <property type="match status" value="1"/>
</dbReference>
<evidence type="ECO:0000313" key="12">
    <source>
        <dbReference type="EMBL" id="KAL3320251.1"/>
    </source>
</evidence>
<dbReference type="SMART" id="SM00451">
    <property type="entry name" value="ZnF_U1"/>
    <property type="match status" value="1"/>
</dbReference>
<evidence type="ECO:0000256" key="2">
    <source>
        <dbReference type="ARBA" id="ARBA00022723"/>
    </source>
</evidence>
<dbReference type="InterPro" id="IPR013085">
    <property type="entry name" value="U1-CZ_Znf_C2H2"/>
</dbReference>
<dbReference type="PANTHER" id="PTHR31148">
    <property type="entry name" value="U1 SMALL NUCLEAR RIBONUCLEOPROTEIN C"/>
    <property type="match status" value="1"/>
</dbReference>
<dbReference type="GO" id="GO:0071004">
    <property type="term" value="C:U2-type prespliceosome"/>
    <property type="evidence" value="ECO:0007669"/>
    <property type="project" value="UniProtKB-UniRule"/>
</dbReference>
<dbReference type="PANTHER" id="PTHR31148:SF1">
    <property type="entry name" value="U1 SMALL NUCLEAR RIBONUCLEOPROTEIN C"/>
    <property type="match status" value="1"/>
</dbReference>
<dbReference type="GO" id="GO:0008270">
    <property type="term" value="F:zinc ion binding"/>
    <property type="evidence" value="ECO:0007669"/>
    <property type="project" value="UniProtKB-UniRule"/>
</dbReference>
<dbReference type="GO" id="GO:0003729">
    <property type="term" value="F:mRNA binding"/>
    <property type="evidence" value="ECO:0007669"/>
    <property type="project" value="UniProtKB-UniRule"/>
</dbReference>
<evidence type="ECO:0000256" key="3">
    <source>
        <dbReference type="ARBA" id="ARBA00022771"/>
    </source>
</evidence>
<evidence type="ECO:0000256" key="6">
    <source>
        <dbReference type="ARBA" id="ARBA00023242"/>
    </source>
</evidence>
<evidence type="ECO:0000256" key="7">
    <source>
        <dbReference type="ARBA" id="ARBA00023274"/>
    </source>
</evidence>
<dbReference type="InterPro" id="IPR003604">
    <property type="entry name" value="Matrin/U1-like-C_Znf_C2H2"/>
</dbReference>
<evidence type="ECO:0000256" key="4">
    <source>
        <dbReference type="ARBA" id="ARBA00022833"/>
    </source>
</evidence>
<dbReference type="InterPro" id="IPR017340">
    <property type="entry name" value="U1_snRNP-C"/>
</dbReference>
<keyword evidence="4 9" id="KW-0862">Zinc</keyword>
<sequence>MPKYYCDYCDTFLTHDSPSVRKTHCTGLRHREGVRQYYQKWLEEQVQKLVDQTTEVYKSGKGPVAAPLIPPPGMMPPIGMPPMGLPPRMPPMMPPGFPGMLPPGTMPPGTMPSVGIPGLRPMAPMPPQWGPNPT</sequence>
<dbReference type="InterPro" id="IPR036236">
    <property type="entry name" value="Znf_C2H2_sf"/>
</dbReference>
<evidence type="ECO:0000256" key="5">
    <source>
        <dbReference type="ARBA" id="ARBA00022884"/>
    </source>
</evidence>
<dbReference type="GO" id="GO:0000395">
    <property type="term" value="P:mRNA 5'-splice site recognition"/>
    <property type="evidence" value="ECO:0007669"/>
    <property type="project" value="UniProtKB-UniRule"/>
</dbReference>
<dbReference type="EMBL" id="JBJKFK010000065">
    <property type="protein sequence ID" value="KAL3320251.1"/>
    <property type="molecule type" value="Genomic_DNA"/>
</dbReference>
<name>A0ABD2QL42_9PLAT</name>
<dbReference type="GO" id="GO:0000387">
    <property type="term" value="P:spliceosomal snRNP assembly"/>
    <property type="evidence" value="ECO:0007669"/>
    <property type="project" value="UniProtKB-UniRule"/>
</dbReference>
<keyword evidence="3 9" id="KW-0863">Zinc-finger</keyword>
<evidence type="ECO:0000259" key="11">
    <source>
        <dbReference type="PROSITE" id="PS50171"/>
    </source>
</evidence>
<keyword evidence="6 9" id="KW-0539">Nucleus</keyword>
<comment type="function">
    <text evidence="10">Component of the U1 snRNP, which is essential for recognition of the pre-mRNA 5' splice-site and the subsequent assembly of the spliceosome. U1-C is directly involved in initial 5' splice-site recognition for both constitutive and regulated alternative splicing. The interaction with the 5' splice-site seems to precede base-pairing between the pre-mRNA and the U1 snRNA.</text>
</comment>
<evidence type="ECO:0000256" key="8">
    <source>
        <dbReference type="ARBA" id="ARBA00046357"/>
    </source>
</evidence>
<dbReference type="Pfam" id="PF06220">
    <property type="entry name" value="zf-U1"/>
    <property type="match status" value="1"/>
</dbReference>
<comment type="subcellular location">
    <subcellularLocation>
        <location evidence="1 9 10">Nucleus</location>
    </subcellularLocation>
</comment>
<comment type="similarity">
    <text evidence="9 10">Belongs to the U1 small nuclear ribonucleoprotein C family.</text>
</comment>
<keyword evidence="13" id="KW-1185">Reference proteome</keyword>
<dbReference type="GO" id="GO:0000243">
    <property type="term" value="C:commitment complex"/>
    <property type="evidence" value="ECO:0007669"/>
    <property type="project" value="UniProtKB-UniRule"/>
</dbReference>
<gene>
    <name evidence="12" type="primary">SNRNPU1C</name>
    <name evidence="12" type="ORF">Ciccas_001058</name>
</gene>
<comment type="function">
    <text evidence="9">Component of the spliceosomal U1 snRNP, which is essential for recognition of the pre-mRNA 5' splice-site and the subsequent assembly of the spliceosome. U1-C is directly involved in initial 5' splice-site recognition for both constitutive and regulated alternative splicing. The interaction with the 5' splice-site seems to precede base-pairing between the pre-mRNA and the U1 snRNA. Stimulates commitment or early (E) complex formation by stabilizing the base pairing of the 5' end of the U1 snRNA and the 5' splice-site region.</text>
</comment>
<reference evidence="12 13" key="1">
    <citation type="submission" date="2024-11" db="EMBL/GenBank/DDBJ databases">
        <title>Adaptive evolution of stress response genes in parasites aligns with host niche diversity.</title>
        <authorList>
            <person name="Hahn C."/>
            <person name="Resl P."/>
        </authorList>
    </citation>
    <scope>NUCLEOTIDE SEQUENCE [LARGE SCALE GENOMIC DNA]</scope>
    <source>
        <strain evidence="12">EGGRZ-B1_66</strain>
        <tissue evidence="12">Body</tissue>
    </source>
</reference>
<feature type="domain" description="Matrin-type" evidence="11">
    <location>
        <begin position="4"/>
        <end position="36"/>
    </location>
</feature>
<dbReference type="Proteomes" id="UP001626550">
    <property type="component" value="Unassembled WGS sequence"/>
</dbReference>
<protein>
    <recommendedName>
        <fullName evidence="9 10">U1 small nuclear ribonucleoprotein C</fullName>
        <shortName evidence="9 10">U1 snRNP C</shortName>
        <shortName evidence="9 10">U1-C</shortName>
        <shortName evidence="9 10">U1C</shortName>
    </recommendedName>
</protein>
<dbReference type="Gene3D" id="3.30.160.60">
    <property type="entry name" value="Classic Zinc Finger"/>
    <property type="match status" value="1"/>
</dbReference>
<proteinExistence type="inferred from homology"/>
<comment type="subunit">
    <text evidence="8">Component of the U1 snRNP. The U1 snRNP is composed of the U1 snRNA and the 7 core Sm proteins SNRPB, SNRPD1, SNRPD2, SNRPD3, SNRPE, SNRPF and SNRPG that assemble in a heptameric protein ring on the Sm site of the small nuclear RNA to form the core snRNP, and at least 3 U1 snRNP-specific proteins SNRNP70/U1-70K, SNRPA/U1-A and SNRPC/U1-C. SNRPC/U1-C interacts with U1 snRNA and the 5' splice-site region of the pre-mRNA. Interacts (via N-terminus) with TIA1 (via C-terminus); thereby promoting spliceosomal U1 snRNP recruitment to 5' splice sites.</text>
</comment>
<keyword evidence="2 9" id="KW-0479">Metal-binding</keyword>
<comment type="caution">
    <text evidence="12">The sequence shown here is derived from an EMBL/GenBank/DDBJ whole genome shotgun (WGS) entry which is preliminary data.</text>
</comment>
<dbReference type="FunFam" id="3.30.160.60:FF:000059">
    <property type="entry name" value="U1 small nuclear ribonucleoprotein C"/>
    <property type="match status" value="1"/>
</dbReference>
<dbReference type="GO" id="GO:0005685">
    <property type="term" value="C:U1 snRNP"/>
    <property type="evidence" value="ECO:0007669"/>
    <property type="project" value="UniProtKB-UniRule"/>
</dbReference>
<dbReference type="PROSITE" id="PS50171">
    <property type="entry name" value="ZF_MATRIN"/>
    <property type="match status" value="1"/>
</dbReference>
<evidence type="ECO:0000256" key="9">
    <source>
        <dbReference type="HAMAP-Rule" id="MF_03153"/>
    </source>
</evidence>
<accession>A0ABD2QL42</accession>
<dbReference type="SUPFAM" id="SSF57667">
    <property type="entry name" value="beta-beta-alpha zinc fingers"/>
    <property type="match status" value="1"/>
</dbReference>
<dbReference type="InterPro" id="IPR000690">
    <property type="entry name" value="Matrin/U1-C_Znf_C2H2"/>
</dbReference>